<dbReference type="AlphaFoldDB" id="A0A6C1EG39"/>
<keyword evidence="8" id="KW-0472">Membrane</keyword>
<evidence type="ECO:0000256" key="9">
    <source>
        <dbReference type="PIRSR" id="PIRSR018153-1"/>
    </source>
</evidence>
<dbReference type="SUPFAM" id="SSF53448">
    <property type="entry name" value="Nucleotide-diphospho-sugar transferases"/>
    <property type="match status" value="1"/>
</dbReference>
<evidence type="ECO:0000313" key="10">
    <source>
        <dbReference type="EMBL" id="QID88378.1"/>
    </source>
</evidence>
<evidence type="ECO:0000256" key="1">
    <source>
        <dbReference type="ARBA" id="ARBA00004606"/>
    </source>
</evidence>
<dbReference type="GO" id="GO:0006487">
    <property type="term" value="P:protein N-linked glycosylation"/>
    <property type="evidence" value="ECO:0007669"/>
    <property type="project" value="TreeGrafter"/>
</dbReference>
<dbReference type="OrthoDB" id="2425226at2759"/>
<reference evidence="10 11" key="1">
    <citation type="journal article" date="2019" name="BMC Genomics">
        <title>Chromosome level assembly and comparative genome analysis confirm lager-brewing yeasts originated from a single hybridization.</title>
        <authorList>
            <person name="Salazar A.N."/>
            <person name="Gorter de Vries A.R."/>
            <person name="van den Broek M."/>
            <person name="Brouwers N."/>
            <person name="de la Torre Cortes P."/>
            <person name="Kuijpers N.G.A."/>
            <person name="Daran J.G."/>
            <person name="Abeel T."/>
        </authorList>
    </citation>
    <scope>NUCLEOTIDE SEQUENCE [LARGE SCALE GENOMIC DNA]</scope>
    <source>
        <strain evidence="10 11">CBS 1483</strain>
    </source>
</reference>
<dbReference type="PIRSF" id="PIRSF018153">
    <property type="entry name" value="Glyco_trans_15"/>
    <property type="match status" value="1"/>
</dbReference>
<gene>
    <name evidence="10" type="primary">KTR6_2</name>
    <name evidence="10" type="ORF">GRS66_011090</name>
</gene>
<dbReference type="Pfam" id="PF01793">
    <property type="entry name" value="Glyco_transf_15"/>
    <property type="match status" value="1"/>
</dbReference>
<comment type="similarity">
    <text evidence="2">Belongs to the glycosyltransferase 15 family.</text>
</comment>
<evidence type="ECO:0000256" key="3">
    <source>
        <dbReference type="ARBA" id="ARBA00022676"/>
    </source>
</evidence>
<dbReference type="Gene3D" id="3.90.550.10">
    <property type="entry name" value="Spore Coat Polysaccharide Biosynthesis Protein SpsA, Chain A"/>
    <property type="match status" value="1"/>
</dbReference>
<dbReference type="EMBL" id="CP049013">
    <property type="protein sequence ID" value="QID88378.1"/>
    <property type="molecule type" value="Genomic_DNA"/>
</dbReference>
<keyword evidence="11" id="KW-1185">Reference proteome</keyword>
<dbReference type="GO" id="GO:0000026">
    <property type="term" value="F:alpha-1,2-mannosyltransferase activity"/>
    <property type="evidence" value="ECO:0007669"/>
    <property type="project" value="TreeGrafter"/>
</dbReference>
<dbReference type="Proteomes" id="UP000501346">
    <property type="component" value="Chromosome SeXVI"/>
</dbReference>
<dbReference type="PANTHER" id="PTHR31121:SF8">
    <property type="entry name" value="GLYCOLIPID 2-ALPHA-MANNOSYLTRANSFERASE-RELATED"/>
    <property type="match status" value="1"/>
</dbReference>
<dbReference type="GO" id="GO:0005794">
    <property type="term" value="C:Golgi apparatus"/>
    <property type="evidence" value="ECO:0007669"/>
    <property type="project" value="TreeGrafter"/>
</dbReference>
<dbReference type="GO" id="GO:0016020">
    <property type="term" value="C:membrane"/>
    <property type="evidence" value="ECO:0007669"/>
    <property type="project" value="UniProtKB-SubCell"/>
</dbReference>
<comment type="subcellular location">
    <subcellularLocation>
        <location evidence="1">Membrane</location>
        <topology evidence="1">Single-pass type II membrane protein</topology>
    </subcellularLocation>
</comment>
<protein>
    <submittedName>
        <fullName evidence="10">Mannosyltransferase ktr6</fullName>
    </submittedName>
</protein>
<proteinExistence type="inferred from homology"/>
<evidence type="ECO:0000313" key="11">
    <source>
        <dbReference type="Proteomes" id="UP000501346"/>
    </source>
</evidence>
<evidence type="ECO:0000256" key="8">
    <source>
        <dbReference type="ARBA" id="ARBA00023136"/>
    </source>
</evidence>
<dbReference type="FunFam" id="3.90.550.10:FF:000051">
    <property type="entry name" value="Alpha-1,2-mannosyltransferase (Ktr4)"/>
    <property type="match status" value="1"/>
</dbReference>
<evidence type="ECO:0000256" key="5">
    <source>
        <dbReference type="ARBA" id="ARBA00022692"/>
    </source>
</evidence>
<accession>A0A6C1EG39</accession>
<keyword evidence="7" id="KW-1133">Transmembrane helix</keyword>
<organism evidence="10 11">
    <name type="scientific">Saccharomyces pastorianus</name>
    <name type="common">Lager yeast</name>
    <name type="synonym">Saccharomyces cerevisiae x Saccharomyces eubayanus</name>
    <dbReference type="NCBI Taxonomy" id="27292"/>
    <lineage>
        <taxon>Eukaryota</taxon>
        <taxon>Fungi</taxon>
        <taxon>Dikarya</taxon>
        <taxon>Ascomycota</taxon>
        <taxon>Saccharomycotina</taxon>
        <taxon>Saccharomycetes</taxon>
        <taxon>Saccharomycetales</taxon>
        <taxon>Saccharomycetaceae</taxon>
        <taxon>Saccharomyces</taxon>
    </lineage>
</organism>
<evidence type="ECO:0000256" key="7">
    <source>
        <dbReference type="ARBA" id="ARBA00022989"/>
    </source>
</evidence>
<feature type="active site" description="Nucleophile" evidence="9">
    <location>
        <position position="334"/>
    </location>
</feature>
<dbReference type="GO" id="GO:0006493">
    <property type="term" value="P:protein O-linked glycosylation"/>
    <property type="evidence" value="ECO:0007669"/>
    <property type="project" value="TreeGrafter"/>
</dbReference>
<dbReference type="GO" id="GO:0000032">
    <property type="term" value="P:cell wall mannoprotein biosynthetic process"/>
    <property type="evidence" value="ECO:0007669"/>
    <property type="project" value="TreeGrafter"/>
</dbReference>
<keyword evidence="3 10" id="KW-0328">Glycosyltransferase</keyword>
<sequence>MHILLSKKIARFLLISVVFVFALMVTLNHPKTKQMSEQYLTPYLPPSLYPIAKVSVEEQRRMQQEEEEAEIKQSLEEAAIRNATNSAIKEKIKSYGGNETTLGYMVPSYINHRGSPPKACFVSLITEQDSMTQILLSIDEVQGKFNKDFAYPWVFISQGKIDDTKKEMIYQAMTDSMNGNSEVIDIKFAEIPEDEWTYPDWIDQNKAADSLIALVNIPDGDSRAVRYKARYLAGFFWRHPILDEFDWYWRVDPGIKLYCDIGYDLFRWMQDSGKVFGFTLSRSEAKEANDKIWDTTKKFGKDFPKFISENNFKAFITEKGSDNFNNCEFTSNFEIGNLNFYRSPAYKKFFEYIDKEGGIFYWKWTESIIHTIGLSMLLPKDKIHFFENIGFHYGKYDNCPMNDDIWEQYKCNCDQGNDFTFKKESCGGHYFDILKRDKPEGWDHVS</sequence>
<dbReference type="InterPro" id="IPR029044">
    <property type="entry name" value="Nucleotide-diphossugar_trans"/>
</dbReference>
<name>A0A6C1EG39_SACPS</name>
<keyword evidence="5" id="KW-0812">Transmembrane</keyword>
<evidence type="ECO:0000256" key="2">
    <source>
        <dbReference type="ARBA" id="ARBA00007677"/>
    </source>
</evidence>
<keyword evidence="6" id="KW-0735">Signal-anchor</keyword>
<keyword evidence="4 10" id="KW-0808">Transferase</keyword>
<evidence type="ECO:0000256" key="4">
    <source>
        <dbReference type="ARBA" id="ARBA00022679"/>
    </source>
</evidence>
<dbReference type="InterPro" id="IPR002685">
    <property type="entry name" value="Glyco_trans_15"/>
</dbReference>
<evidence type="ECO:0000256" key="6">
    <source>
        <dbReference type="ARBA" id="ARBA00022968"/>
    </source>
</evidence>
<dbReference type="PANTHER" id="PTHR31121">
    <property type="entry name" value="ALPHA-1,2 MANNOSYLTRANSFERASE KTR1"/>
    <property type="match status" value="1"/>
</dbReference>